<dbReference type="PROSITE" id="PS50025">
    <property type="entry name" value="LAM_G_DOMAIN"/>
    <property type="match status" value="1"/>
</dbReference>
<feature type="domain" description="Cadherin" evidence="12">
    <location>
        <begin position="564"/>
        <end position="669"/>
    </location>
</feature>
<accession>A0A673JCK4</accession>
<keyword evidence="2" id="KW-0812">Transmembrane</keyword>
<dbReference type="GO" id="GO:0007156">
    <property type="term" value="P:homophilic cell adhesion via plasma membrane adhesion molecules"/>
    <property type="evidence" value="ECO:0007669"/>
    <property type="project" value="InterPro"/>
</dbReference>
<dbReference type="GO" id="GO:0005509">
    <property type="term" value="F:calcium ion binding"/>
    <property type="evidence" value="ECO:0007669"/>
    <property type="project" value="UniProtKB-UniRule"/>
</dbReference>
<dbReference type="FunFam" id="2.60.40.60:FF:000106">
    <property type="entry name" value="FAT atypical cadherin 4"/>
    <property type="match status" value="1"/>
</dbReference>
<dbReference type="SUPFAM" id="SSF49899">
    <property type="entry name" value="Concanavalin A-like lectins/glucanases"/>
    <property type="match status" value="1"/>
</dbReference>
<comment type="caution">
    <text evidence="10">Lacks conserved residue(s) required for the propagation of feature annotation.</text>
</comment>
<feature type="domain" description="Cadherin" evidence="12">
    <location>
        <begin position="676"/>
        <end position="754"/>
    </location>
</feature>
<dbReference type="CDD" id="cd00110">
    <property type="entry name" value="LamG"/>
    <property type="match status" value="1"/>
</dbReference>
<evidence type="ECO:0000256" key="5">
    <source>
        <dbReference type="ARBA" id="ARBA00022889"/>
    </source>
</evidence>
<dbReference type="Ensembl" id="ENSSRHT00000050834.1">
    <property type="protein sequence ID" value="ENSSRHP00000049431.1"/>
    <property type="gene ID" value="ENSSRHG00000024896.1"/>
</dbReference>
<dbReference type="InterPro" id="IPR015919">
    <property type="entry name" value="Cadherin-like_sf"/>
</dbReference>
<dbReference type="PROSITE" id="PS00232">
    <property type="entry name" value="CADHERIN_1"/>
    <property type="match status" value="3"/>
</dbReference>
<dbReference type="SUPFAM" id="SSF49313">
    <property type="entry name" value="Cadherin-like"/>
    <property type="match status" value="7"/>
</dbReference>
<keyword evidence="14" id="KW-1185">Reference proteome</keyword>
<evidence type="ECO:0000256" key="10">
    <source>
        <dbReference type="PROSITE-ProRule" id="PRU00122"/>
    </source>
</evidence>
<keyword evidence="3" id="KW-0677">Repeat</keyword>
<comment type="subcellular location">
    <subcellularLocation>
        <location evidence="1">Membrane</location>
    </subcellularLocation>
</comment>
<dbReference type="SMART" id="SM00282">
    <property type="entry name" value="LamG"/>
    <property type="match status" value="1"/>
</dbReference>
<dbReference type="Proteomes" id="UP000472270">
    <property type="component" value="Unassembled WGS sequence"/>
</dbReference>
<dbReference type="SMART" id="SM00112">
    <property type="entry name" value="CA"/>
    <property type="match status" value="7"/>
</dbReference>
<dbReference type="GO" id="GO:0005886">
    <property type="term" value="C:plasma membrane"/>
    <property type="evidence" value="ECO:0007669"/>
    <property type="project" value="InterPro"/>
</dbReference>
<feature type="domain" description="Cadherin" evidence="12">
    <location>
        <begin position="458"/>
        <end position="563"/>
    </location>
</feature>
<dbReference type="PANTHER" id="PTHR24025">
    <property type="entry name" value="DESMOGLEIN FAMILY MEMBER"/>
    <property type="match status" value="1"/>
</dbReference>
<evidence type="ECO:0000256" key="2">
    <source>
        <dbReference type="ARBA" id="ARBA00022692"/>
    </source>
</evidence>
<dbReference type="AlphaFoldDB" id="A0A673JCK4"/>
<dbReference type="InterPro" id="IPR020894">
    <property type="entry name" value="Cadherin_CS"/>
</dbReference>
<dbReference type="Gene3D" id="2.60.120.200">
    <property type="match status" value="1"/>
</dbReference>
<feature type="domain" description="Cadherin" evidence="12">
    <location>
        <begin position="20"/>
        <end position="121"/>
    </location>
</feature>
<dbReference type="Pfam" id="PF00028">
    <property type="entry name" value="Cadherin"/>
    <property type="match status" value="7"/>
</dbReference>
<feature type="domain" description="Laminin G" evidence="11">
    <location>
        <begin position="761"/>
        <end position="885"/>
    </location>
</feature>
<dbReference type="FunFam" id="2.60.40.60:FF:000080">
    <property type="entry name" value="FAT atypical cadherin 1"/>
    <property type="match status" value="1"/>
</dbReference>
<name>A0A673JCK4_9TELE</name>
<dbReference type="CDD" id="cd11304">
    <property type="entry name" value="Cadherin_repeat"/>
    <property type="match status" value="7"/>
</dbReference>
<evidence type="ECO:0000256" key="1">
    <source>
        <dbReference type="ARBA" id="ARBA00004370"/>
    </source>
</evidence>
<evidence type="ECO:0000259" key="11">
    <source>
        <dbReference type="PROSITE" id="PS50025"/>
    </source>
</evidence>
<dbReference type="FunFam" id="2.60.40.60:FF:000020">
    <property type="entry name" value="Dachsous cadherin-related 1b"/>
    <property type="match status" value="1"/>
</dbReference>
<dbReference type="GO" id="GO:0005911">
    <property type="term" value="C:cell-cell junction"/>
    <property type="evidence" value="ECO:0007669"/>
    <property type="project" value="TreeGrafter"/>
</dbReference>
<feature type="domain" description="Cadherin" evidence="12">
    <location>
        <begin position="354"/>
        <end position="457"/>
    </location>
</feature>
<dbReference type="InterPro" id="IPR050971">
    <property type="entry name" value="Cadherin-domain_protein"/>
</dbReference>
<evidence type="ECO:0000256" key="6">
    <source>
        <dbReference type="ARBA" id="ARBA00022989"/>
    </source>
</evidence>
<organism evidence="13 14">
    <name type="scientific">Sinocyclocheilus rhinocerous</name>
    <dbReference type="NCBI Taxonomy" id="307959"/>
    <lineage>
        <taxon>Eukaryota</taxon>
        <taxon>Metazoa</taxon>
        <taxon>Chordata</taxon>
        <taxon>Craniata</taxon>
        <taxon>Vertebrata</taxon>
        <taxon>Euteleostomi</taxon>
        <taxon>Actinopterygii</taxon>
        <taxon>Neopterygii</taxon>
        <taxon>Teleostei</taxon>
        <taxon>Ostariophysi</taxon>
        <taxon>Cypriniformes</taxon>
        <taxon>Cyprinidae</taxon>
        <taxon>Cyprininae</taxon>
        <taxon>Sinocyclocheilus</taxon>
    </lineage>
</organism>
<keyword evidence="8" id="KW-0325">Glycoprotein</keyword>
<reference evidence="13" key="2">
    <citation type="submission" date="2025-09" db="UniProtKB">
        <authorList>
            <consortium name="Ensembl"/>
        </authorList>
    </citation>
    <scope>IDENTIFICATION</scope>
</reference>
<protein>
    <submittedName>
        <fullName evidence="13">Si:dkey-1m11.6</fullName>
    </submittedName>
</protein>
<dbReference type="FunFam" id="2.60.40.60:FF:000276">
    <property type="entry name" value="FAT atypical cadherin 2"/>
    <property type="match status" value="1"/>
</dbReference>
<evidence type="ECO:0000256" key="9">
    <source>
        <dbReference type="PROSITE-ProRule" id="PRU00043"/>
    </source>
</evidence>
<dbReference type="GO" id="GO:0009653">
    <property type="term" value="P:anatomical structure morphogenesis"/>
    <property type="evidence" value="ECO:0007669"/>
    <property type="project" value="UniProtKB-ARBA"/>
</dbReference>
<keyword evidence="5" id="KW-0130">Cell adhesion</keyword>
<dbReference type="Gene3D" id="2.60.40.60">
    <property type="entry name" value="Cadherins"/>
    <property type="match status" value="7"/>
</dbReference>
<feature type="domain" description="Cadherin" evidence="12">
    <location>
        <begin position="249"/>
        <end position="353"/>
    </location>
</feature>
<evidence type="ECO:0000259" key="12">
    <source>
        <dbReference type="PROSITE" id="PS50268"/>
    </source>
</evidence>
<dbReference type="InterPro" id="IPR013320">
    <property type="entry name" value="ConA-like_dom_sf"/>
</dbReference>
<dbReference type="PROSITE" id="PS50268">
    <property type="entry name" value="CADHERIN_2"/>
    <property type="match status" value="7"/>
</dbReference>
<evidence type="ECO:0000313" key="13">
    <source>
        <dbReference type="Ensembl" id="ENSSRHP00000049431.1"/>
    </source>
</evidence>
<evidence type="ECO:0000313" key="14">
    <source>
        <dbReference type="Proteomes" id="UP000472270"/>
    </source>
</evidence>
<evidence type="ECO:0000256" key="4">
    <source>
        <dbReference type="ARBA" id="ARBA00022837"/>
    </source>
</evidence>
<sequence length="885" mass="98817">MDTTTLTVRFHNDTYFPHIAVQVYKDILSEDAPTGTLVAVVTAETQRNAPVSFYLASGNFEEVFELHHSTGELTVKDPLDFETNMYFHLIVEARDSGIPPFSSYAELNLNISDVNDNPPVFSQSIYKCEVISTDVTIDITDVNDNTPIFYQSFYTHTVPEMKMHEVLLLQISATDRDLGENAQILYFVDPPNELFLVNASTGEISTKQPVVLHESESVNFTFTVVASDCGSSEISFEVTHENLFTPHFLNSKVEFFVPEDLSIGSVIGKIQGKDKDVGINGVISYSFDGGNENGLFSIGQSSGLIMLVKTLDFEEFETHHLNVIAEDGGWRPKMERLNIIVYVKDLNDNPPVFTSTNYIATISENALIGTSVLQVWAKDADTGINSQITYSLIAGDIHLFYLDTKNGTISTLGIFDYEQNQHFELTVKATNIGFPYLFDIAHIHIQIAGLNEFIPAFQKHLYNFTVSEALLPQTEIGRVVAIDYDQGSDGEVFYVLAGQSKKANFVVDEHTGIIYISKDLKNRLQNDEVLRVLAKNRGAITGFNVDEALIHLHILDENDPPEFESMLYTAAVSEDISIGTSITKVKAVDRDVILEWSRFSYGIKHGNINSSFIIDPVSGVISVNSHLDREMWAIYNLSVIAVDEGSPAVTGSTKVAITITDMNDNPPKLLTTEGFIRENQPAGTLVSTLAATDDDLPPNQGPFTYWMTRPTEGFSLTSDGVLFTLRPFDRERNPLFHIHIVVQDAGKPPVSSTTFGVNCEEHSYGFQEISYIEFPPLDPQYNFIYLEFATVQQNALLLYNHGDPSTSDFLALEIVRGRLWLSYDLGSGVIRLETGKLVADGSFHNITVRRTGNVRDSHTRLFFSLRNQSNHFCERFLRYFAGIHA</sequence>
<evidence type="ECO:0000256" key="7">
    <source>
        <dbReference type="ARBA" id="ARBA00023136"/>
    </source>
</evidence>
<reference evidence="13" key="1">
    <citation type="submission" date="2025-08" db="UniProtKB">
        <authorList>
            <consortium name="Ensembl"/>
        </authorList>
    </citation>
    <scope>IDENTIFICATION</scope>
</reference>
<keyword evidence="7" id="KW-0472">Membrane</keyword>
<keyword evidence="6" id="KW-1133">Transmembrane helix</keyword>
<dbReference type="InterPro" id="IPR001791">
    <property type="entry name" value="Laminin_G"/>
</dbReference>
<dbReference type="PANTHER" id="PTHR24025:SF23">
    <property type="entry name" value="NEURAL-CADHERIN"/>
    <property type="match status" value="1"/>
</dbReference>
<feature type="domain" description="Cadherin" evidence="12">
    <location>
        <begin position="150"/>
        <end position="248"/>
    </location>
</feature>
<evidence type="ECO:0000256" key="8">
    <source>
        <dbReference type="ARBA" id="ARBA00023180"/>
    </source>
</evidence>
<dbReference type="PRINTS" id="PR00205">
    <property type="entry name" value="CADHERIN"/>
</dbReference>
<dbReference type="FunFam" id="2.60.40.60:FF:000015">
    <property type="entry name" value="FAT atypical cadherin 1"/>
    <property type="match status" value="1"/>
</dbReference>
<evidence type="ECO:0000256" key="3">
    <source>
        <dbReference type="ARBA" id="ARBA00022737"/>
    </source>
</evidence>
<proteinExistence type="predicted"/>
<dbReference type="Pfam" id="PF02210">
    <property type="entry name" value="Laminin_G_2"/>
    <property type="match status" value="1"/>
</dbReference>
<dbReference type="InterPro" id="IPR002126">
    <property type="entry name" value="Cadherin-like_dom"/>
</dbReference>
<keyword evidence="4 9" id="KW-0106">Calcium</keyword>